<gene>
    <name evidence="2" type="ORF">GTP44_16080</name>
</gene>
<comment type="caution">
    <text evidence="2">The sequence shown here is derived from an EMBL/GenBank/DDBJ whole genome shotgun (WGS) entry which is preliminary data.</text>
</comment>
<feature type="chain" id="PRO_5026674040" description="Lipoprotein" evidence="1">
    <location>
        <begin position="33"/>
        <end position="123"/>
    </location>
</feature>
<evidence type="ECO:0000313" key="3">
    <source>
        <dbReference type="Proteomes" id="UP000474565"/>
    </source>
</evidence>
<accession>A0A6L8MQW0</accession>
<evidence type="ECO:0008006" key="4">
    <source>
        <dbReference type="Google" id="ProtNLM"/>
    </source>
</evidence>
<dbReference type="RefSeq" id="WP_161020232.1">
    <property type="nucleotide sequence ID" value="NZ_WWCP01000019.1"/>
</dbReference>
<dbReference type="AlphaFoldDB" id="A0A6L8MQW0"/>
<organism evidence="2 3">
    <name type="scientific">Duganella lactea</name>
    <dbReference type="NCBI Taxonomy" id="2692173"/>
    <lineage>
        <taxon>Bacteria</taxon>
        <taxon>Pseudomonadati</taxon>
        <taxon>Pseudomonadota</taxon>
        <taxon>Betaproteobacteria</taxon>
        <taxon>Burkholderiales</taxon>
        <taxon>Oxalobacteraceae</taxon>
        <taxon>Telluria group</taxon>
        <taxon>Duganella</taxon>
    </lineage>
</organism>
<evidence type="ECO:0000313" key="2">
    <source>
        <dbReference type="EMBL" id="MYM83468.1"/>
    </source>
</evidence>
<feature type="signal peptide" evidence="1">
    <location>
        <begin position="1"/>
        <end position="32"/>
    </location>
</feature>
<sequence length="123" mass="13436">MTSFQSWLTRLTPAVASVALLAACSTMETVPAADWQQGARRAWVMSDYAPDATTTALPPCLASLPAADYAHRHFVRVLYRHAKIMHEEVAELPPGLQATSGDRVELWPADCQAGQLSRIAKVF</sequence>
<keyword evidence="1" id="KW-0732">Signal</keyword>
<dbReference type="EMBL" id="WWCP01000019">
    <property type="protein sequence ID" value="MYM83468.1"/>
    <property type="molecule type" value="Genomic_DNA"/>
</dbReference>
<protein>
    <recommendedName>
        <fullName evidence="4">Lipoprotein</fullName>
    </recommendedName>
</protein>
<proteinExistence type="predicted"/>
<evidence type="ECO:0000256" key="1">
    <source>
        <dbReference type="SAM" id="SignalP"/>
    </source>
</evidence>
<dbReference type="Proteomes" id="UP000474565">
    <property type="component" value="Unassembled WGS sequence"/>
</dbReference>
<reference evidence="2 3" key="1">
    <citation type="submission" date="2019-12" db="EMBL/GenBank/DDBJ databases">
        <title>Novel species isolated from a subtropical stream in China.</title>
        <authorList>
            <person name="Lu H."/>
        </authorList>
    </citation>
    <scope>NUCLEOTIDE SEQUENCE [LARGE SCALE GENOMIC DNA]</scope>
    <source>
        <strain evidence="2 3">FT50W</strain>
    </source>
</reference>
<name>A0A6L8MQW0_9BURK</name>